<evidence type="ECO:0000313" key="3">
    <source>
        <dbReference type="EMBL" id="KJR84630.1"/>
    </source>
</evidence>
<reference evidence="3 4" key="2">
    <citation type="journal article" date="2015" name="Eukaryot. Cell">
        <title>Asexual propagation of a virulent clone complex in a human and feline outbreak of sporotrichosis.</title>
        <authorList>
            <person name="Teixeira Mde M."/>
            <person name="Rodrigues A.M."/>
            <person name="Tsui C.K."/>
            <person name="de Almeida L.G."/>
            <person name="Van Diepeningen A.D."/>
            <person name="van den Ende B.G."/>
            <person name="Fernandes G.F."/>
            <person name="Kano R."/>
            <person name="Hamelin R.C."/>
            <person name="Lopes-Bezerra L.M."/>
            <person name="Vasconcelos A.T."/>
            <person name="de Hoog S."/>
            <person name="de Camargo Z.P."/>
            <person name="Felipe M.S."/>
        </authorList>
    </citation>
    <scope>NUCLEOTIDE SEQUENCE [LARGE SCALE GENOMIC DNA]</scope>
    <source>
        <strain evidence="3 4">1099-18</strain>
    </source>
</reference>
<feature type="region of interest" description="Disordered" evidence="1">
    <location>
        <begin position="613"/>
        <end position="698"/>
    </location>
</feature>
<dbReference type="RefSeq" id="XP_016587306.1">
    <property type="nucleotide sequence ID" value="XM_016735339.1"/>
</dbReference>
<dbReference type="AlphaFoldDB" id="A0A0F2M734"/>
<dbReference type="KEGG" id="ssck:SPSK_08751"/>
<feature type="compositionally biased region" description="Polar residues" evidence="1">
    <location>
        <begin position="107"/>
        <end position="117"/>
    </location>
</feature>
<feature type="region of interest" description="Disordered" evidence="1">
    <location>
        <begin position="104"/>
        <end position="126"/>
    </location>
</feature>
<dbReference type="OrthoDB" id="5355528at2759"/>
<feature type="compositionally biased region" description="Low complexity" evidence="1">
    <location>
        <begin position="537"/>
        <end position="546"/>
    </location>
</feature>
<dbReference type="VEuPathDB" id="FungiDB:SPSK_08751"/>
<dbReference type="InterPro" id="IPR058706">
    <property type="entry name" value="zf-C2H2_AHC1-like"/>
</dbReference>
<feature type="domain" description="AHC1-like C2H2 zinc-finger" evidence="2">
    <location>
        <begin position="303"/>
        <end position="354"/>
    </location>
</feature>
<accession>A0A0F2M734</accession>
<evidence type="ECO:0000313" key="4">
    <source>
        <dbReference type="Proteomes" id="UP000033710"/>
    </source>
</evidence>
<sequence length="698" mass="73801">MFRFWSSEPRGCDSTTEAVSPPSEDYFGAVYNAYDASEMSAATAAGAPGRPAPLTKRKRASDAESMLPPSPSMEFDPPADQQALFSSTKRVKTECGEAAWQRATYGAQDSATTQDRLTSPPSPPLSVSLATRDGANIEAVKDVVQFQFSQEILIKHNELRLIEQEMAKCQIALEQLRRCHLIPYPTDCPTPAQMLDIASGRGTAVRPRPGATVPKWSSPFGVVDGPYARHYAKWLIPDPVFDGPLPNWPGLAPHARSSKGGATADARPTRNSVSDSSKARASRGVSGQRLHSLSSGYPQPKDKAGPCILKRSDGKVVKLVCTDCHRDNFSSTQGFINHCRIAHKRDYKSHDEAAIHCGHPIEVDSGASPAAASAKKNDATAAAAAPKSGAPASIAMPAASAIASASSTSCSASAFATPVNPGVLGTPGSTALPGHVYSLARADSNATNSVLDRIHSSYASCSTATAASGARNQVKNKKAKAATAAFVGSDKTPFLSRFLEKKEFGGNLDASVEDAKEVTDIDDMAWYADEDDEFDLNTPNTETPNPSTVKRAPVRPTQSAASKSAVASRPSSSKGASTPAHIPYSGQIVDYVAVGVVGDAMDVDLSPIHSASNIAPSLVSDDGEYDDSDDGSASETSDTDMDSVSEVPEINTDEDEDHVHNTPRPLRRHSGSVKLKKDDPKHVTFVSPVKGSSKGRRN</sequence>
<feature type="region of interest" description="Disordered" evidence="1">
    <location>
        <begin position="252"/>
        <end position="308"/>
    </location>
</feature>
<dbReference type="Proteomes" id="UP000033710">
    <property type="component" value="Unassembled WGS sequence"/>
</dbReference>
<protein>
    <submittedName>
        <fullName evidence="3">ADA HAT complex component 1</fullName>
    </submittedName>
</protein>
<evidence type="ECO:0000256" key="1">
    <source>
        <dbReference type="SAM" id="MobiDB-lite"/>
    </source>
</evidence>
<feature type="region of interest" description="Disordered" evidence="1">
    <location>
        <begin position="1"/>
        <end position="22"/>
    </location>
</feature>
<reference evidence="3 4" key="1">
    <citation type="journal article" date="2014" name="BMC Genomics">
        <title>Comparative genomics of the major fungal agents of human and animal Sporotrichosis: Sporothrix schenckii and Sporothrix brasiliensis.</title>
        <authorList>
            <person name="Teixeira M.M."/>
            <person name="de Almeida L.G."/>
            <person name="Kubitschek-Barreira P."/>
            <person name="Alves F.L."/>
            <person name="Kioshima E.S."/>
            <person name="Abadio A.K."/>
            <person name="Fernandes L."/>
            <person name="Derengowski L.S."/>
            <person name="Ferreira K.S."/>
            <person name="Souza R.C."/>
            <person name="Ruiz J.C."/>
            <person name="de Andrade N.C."/>
            <person name="Paes H.C."/>
            <person name="Nicola A.M."/>
            <person name="Albuquerque P."/>
            <person name="Gerber A.L."/>
            <person name="Martins V.P."/>
            <person name="Peconick L.D."/>
            <person name="Neto A.V."/>
            <person name="Chaucanez C.B."/>
            <person name="Silva P.A."/>
            <person name="Cunha O.L."/>
            <person name="de Oliveira F.F."/>
            <person name="dos Santos T.C."/>
            <person name="Barros A.L."/>
            <person name="Soares M.A."/>
            <person name="de Oliveira L.M."/>
            <person name="Marini M.M."/>
            <person name="Villalobos-Duno H."/>
            <person name="Cunha M.M."/>
            <person name="de Hoog S."/>
            <person name="da Silveira J.F."/>
            <person name="Henrissat B."/>
            <person name="Nino-Vega G.A."/>
            <person name="Cisalpino P.S."/>
            <person name="Mora-Montes H.M."/>
            <person name="Almeida S.R."/>
            <person name="Stajich J.E."/>
            <person name="Lopes-Bezerra L.M."/>
            <person name="Vasconcelos A.T."/>
            <person name="Felipe M.S."/>
        </authorList>
    </citation>
    <scope>NUCLEOTIDE SEQUENCE [LARGE SCALE GENOMIC DNA]</scope>
    <source>
        <strain evidence="3 4">1099-18</strain>
    </source>
</reference>
<feature type="region of interest" description="Disordered" evidence="1">
    <location>
        <begin position="531"/>
        <end position="582"/>
    </location>
</feature>
<dbReference type="Pfam" id="PF25909">
    <property type="entry name" value="zf-C2H2_AHC1"/>
    <property type="match status" value="1"/>
</dbReference>
<dbReference type="EMBL" id="AXCR01000007">
    <property type="protein sequence ID" value="KJR84630.1"/>
    <property type="molecule type" value="Genomic_DNA"/>
</dbReference>
<name>A0A0F2M734_SPOSC</name>
<dbReference type="GeneID" id="27670616"/>
<proteinExistence type="predicted"/>
<evidence type="ECO:0000259" key="2">
    <source>
        <dbReference type="Pfam" id="PF25909"/>
    </source>
</evidence>
<feature type="compositionally biased region" description="Low complexity" evidence="1">
    <location>
        <begin position="42"/>
        <end position="53"/>
    </location>
</feature>
<feature type="compositionally biased region" description="Acidic residues" evidence="1">
    <location>
        <begin position="621"/>
        <end position="643"/>
    </location>
</feature>
<comment type="caution">
    <text evidence="3">The sequence shown here is derived from an EMBL/GenBank/DDBJ whole genome shotgun (WGS) entry which is preliminary data.</text>
</comment>
<gene>
    <name evidence="3" type="ORF">SPSK_08751</name>
</gene>
<feature type="compositionally biased region" description="Low complexity" evidence="1">
    <location>
        <begin position="559"/>
        <end position="573"/>
    </location>
</feature>
<organism evidence="3 4">
    <name type="scientific">Sporothrix schenckii 1099-18</name>
    <dbReference type="NCBI Taxonomy" id="1397361"/>
    <lineage>
        <taxon>Eukaryota</taxon>
        <taxon>Fungi</taxon>
        <taxon>Dikarya</taxon>
        <taxon>Ascomycota</taxon>
        <taxon>Pezizomycotina</taxon>
        <taxon>Sordariomycetes</taxon>
        <taxon>Sordariomycetidae</taxon>
        <taxon>Ophiostomatales</taxon>
        <taxon>Ophiostomataceae</taxon>
        <taxon>Sporothrix</taxon>
    </lineage>
</organism>
<feature type="region of interest" description="Disordered" evidence="1">
    <location>
        <begin position="42"/>
        <end position="79"/>
    </location>
</feature>